<dbReference type="CDD" id="cd12912">
    <property type="entry name" value="PDC2_MCP_like"/>
    <property type="match status" value="1"/>
</dbReference>
<dbReference type="Proteomes" id="UP000824265">
    <property type="component" value="Unassembled WGS sequence"/>
</dbReference>
<comment type="caution">
    <text evidence="11">The sequence shown here is derived from an EMBL/GenBank/DDBJ whole genome shotgun (WGS) entry which is preliminary data.</text>
</comment>
<evidence type="ECO:0000256" key="5">
    <source>
        <dbReference type="ARBA" id="ARBA00022989"/>
    </source>
</evidence>
<dbReference type="SMART" id="SM00283">
    <property type="entry name" value="MA"/>
    <property type="match status" value="1"/>
</dbReference>
<gene>
    <name evidence="11" type="ORF">H9742_03740</name>
</gene>
<feature type="transmembrane region" description="Helical" evidence="9">
    <location>
        <begin position="283"/>
        <end position="305"/>
    </location>
</feature>
<comment type="subcellular location">
    <subcellularLocation>
        <location evidence="1">Cell membrane</location>
        <topology evidence="1">Multi-pass membrane protein</topology>
    </subcellularLocation>
</comment>
<dbReference type="InterPro" id="IPR033479">
    <property type="entry name" value="dCache_1"/>
</dbReference>
<dbReference type="Gene3D" id="1.10.287.950">
    <property type="entry name" value="Methyl-accepting chemotaxis protein"/>
    <property type="match status" value="1"/>
</dbReference>
<evidence type="ECO:0000256" key="3">
    <source>
        <dbReference type="ARBA" id="ARBA00022500"/>
    </source>
</evidence>
<dbReference type="PANTHER" id="PTHR43531">
    <property type="entry name" value="PROTEIN ICFG"/>
    <property type="match status" value="1"/>
</dbReference>
<accession>A0A9D1R2T2</accession>
<keyword evidence="4 9" id="KW-0812">Transmembrane</keyword>
<dbReference type="GO" id="GO:0004888">
    <property type="term" value="F:transmembrane signaling receptor activity"/>
    <property type="evidence" value="ECO:0007669"/>
    <property type="project" value="TreeGrafter"/>
</dbReference>
<dbReference type="PANTHER" id="PTHR43531:SF11">
    <property type="entry name" value="METHYL-ACCEPTING CHEMOTAXIS PROTEIN 3"/>
    <property type="match status" value="1"/>
</dbReference>
<dbReference type="EMBL" id="DXGH01000020">
    <property type="protein sequence ID" value="HIW80631.1"/>
    <property type="molecule type" value="Genomic_DNA"/>
</dbReference>
<evidence type="ECO:0000256" key="6">
    <source>
        <dbReference type="ARBA" id="ARBA00023136"/>
    </source>
</evidence>
<feature type="domain" description="Methyl-accepting transducer" evidence="10">
    <location>
        <begin position="417"/>
        <end position="642"/>
    </location>
</feature>
<keyword evidence="8" id="KW-0807">Transducer</keyword>
<proteinExistence type="inferred from homology"/>
<dbReference type="GO" id="GO:0007165">
    <property type="term" value="P:signal transduction"/>
    <property type="evidence" value="ECO:0007669"/>
    <property type="project" value="UniProtKB-KW"/>
</dbReference>
<evidence type="ECO:0000256" key="7">
    <source>
        <dbReference type="ARBA" id="ARBA00029447"/>
    </source>
</evidence>
<evidence type="ECO:0000256" key="2">
    <source>
        <dbReference type="ARBA" id="ARBA00022475"/>
    </source>
</evidence>
<dbReference type="Gene3D" id="3.30.450.20">
    <property type="entry name" value="PAS domain"/>
    <property type="match status" value="1"/>
</dbReference>
<evidence type="ECO:0000313" key="12">
    <source>
        <dbReference type="Proteomes" id="UP000824265"/>
    </source>
</evidence>
<keyword evidence="2" id="KW-1003">Cell membrane</keyword>
<keyword evidence="5 9" id="KW-1133">Transmembrane helix</keyword>
<evidence type="ECO:0000313" key="11">
    <source>
        <dbReference type="EMBL" id="HIW80631.1"/>
    </source>
</evidence>
<feature type="transmembrane region" description="Helical" evidence="9">
    <location>
        <begin position="21"/>
        <end position="43"/>
    </location>
</feature>
<evidence type="ECO:0000259" key="10">
    <source>
        <dbReference type="PROSITE" id="PS50111"/>
    </source>
</evidence>
<comment type="similarity">
    <text evidence="7">Belongs to the methyl-accepting chemotaxis (MCP) protein family.</text>
</comment>
<dbReference type="Pfam" id="PF00015">
    <property type="entry name" value="MCPsignal"/>
    <property type="match status" value="1"/>
</dbReference>
<dbReference type="PROSITE" id="PS50111">
    <property type="entry name" value="CHEMOTAXIS_TRANSDUC_2"/>
    <property type="match status" value="1"/>
</dbReference>
<dbReference type="InterPro" id="IPR004089">
    <property type="entry name" value="MCPsignal_dom"/>
</dbReference>
<evidence type="ECO:0000256" key="4">
    <source>
        <dbReference type="ARBA" id="ARBA00022692"/>
    </source>
</evidence>
<reference evidence="11" key="2">
    <citation type="submission" date="2021-04" db="EMBL/GenBank/DDBJ databases">
        <authorList>
            <person name="Gilroy R."/>
        </authorList>
    </citation>
    <scope>NUCLEOTIDE SEQUENCE</scope>
    <source>
        <strain evidence="11">CHK195-6426</strain>
    </source>
</reference>
<keyword evidence="3" id="KW-0145">Chemotaxis</keyword>
<dbReference type="GO" id="GO:0006935">
    <property type="term" value="P:chemotaxis"/>
    <property type="evidence" value="ECO:0007669"/>
    <property type="project" value="UniProtKB-KW"/>
</dbReference>
<dbReference type="SUPFAM" id="SSF58104">
    <property type="entry name" value="Methyl-accepting chemotaxis protein (MCP) signaling domain"/>
    <property type="match status" value="1"/>
</dbReference>
<organism evidence="11 12">
    <name type="scientific">Candidatus Acetatifactor stercoripullorum</name>
    <dbReference type="NCBI Taxonomy" id="2838414"/>
    <lineage>
        <taxon>Bacteria</taxon>
        <taxon>Bacillati</taxon>
        <taxon>Bacillota</taxon>
        <taxon>Clostridia</taxon>
        <taxon>Lachnospirales</taxon>
        <taxon>Lachnospiraceae</taxon>
        <taxon>Acetatifactor</taxon>
    </lineage>
</organism>
<reference evidence="11" key="1">
    <citation type="journal article" date="2021" name="PeerJ">
        <title>Extensive microbial diversity within the chicken gut microbiome revealed by metagenomics and culture.</title>
        <authorList>
            <person name="Gilroy R."/>
            <person name="Ravi A."/>
            <person name="Getino M."/>
            <person name="Pursley I."/>
            <person name="Horton D.L."/>
            <person name="Alikhan N.F."/>
            <person name="Baker D."/>
            <person name="Gharbi K."/>
            <person name="Hall N."/>
            <person name="Watson M."/>
            <person name="Adriaenssens E.M."/>
            <person name="Foster-Nyarko E."/>
            <person name="Jarju S."/>
            <person name="Secka A."/>
            <person name="Antonio M."/>
            <person name="Oren A."/>
            <person name="Chaudhuri R.R."/>
            <person name="La Ragione R."/>
            <person name="Hildebrand F."/>
            <person name="Pallen M.J."/>
        </authorList>
    </citation>
    <scope>NUCLEOTIDE SEQUENCE</scope>
    <source>
        <strain evidence="11">CHK195-6426</strain>
    </source>
</reference>
<dbReference type="GO" id="GO:0005886">
    <property type="term" value="C:plasma membrane"/>
    <property type="evidence" value="ECO:0007669"/>
    <property type="project" value="UniProtKB-SubCell"/>
</dbReference>
<dbReference type="Pfam" id="PF02743">
    <property type="entry name" value="dCache_1"/>
    <property type="match status" value="1"/>
</dbReference>
<evidence type="ECO:0000256" key="8">
    <source>
        <dbReference type="PROSITE-ProRule" id="PRU00284"/>
    </source>
</evidence>
<dbReference type="AlphaFoldDB" id="A0A9D1R2T2"/>
<dbReference type="InterPro" id="IPR051310">
    <property type="entry name" value="MCP_chemotaxis"/>
</dbReference>
<evidence type="ECO:0000256" key="1">
    <source>
        <dbReference type="ARBA" id="ARBA00004651"/>
    </source>
</evidence>
<evidence type="ECO:0000256" key="9">
    <source>
        <dbReference type="SAM" id="Phobius"/>
    </source>
</evidence>
<keyword evidence="6 9" id="KW-0472">Membrane</keyword>
<protein>
    <submittedName>
        <fullName evidence="11">Methyl-accepting chemotaxis protein</fullName>
    </submittedName>
</protein>
<sequence length="667" mass="72756">MKETLKTAKNRKQKRSIKQIIVRYMTMVSVTLGVVLVFLMIAASTISTSSVLSDSLQVLARISAQNIGANLHLLADRMDNMVQKPEWTDPEVSFAEKQELIDESKKRIEFVWIAAYDASGNKLYGDAAAPESIADKDYYEYLTVTNNTSIGRPEYDNGIWQICVGNPVTDAEGAVSAYLVGSYKYDMLNDVLSNINIGAGGLAYIVDQQGNIIGDKDVEAMGEARNLYEMYKTARNQEVFDSMLSFQSNARSVFLGTEQHYIAYSPIPGTNWTLMIAAPGADFLGVMMGTLAVSILVIVILQVCARRMTVGAADKIAGSLLLAAQRLKLLSAGDLKEEVVFADNNIEAETLTTALSATITKLASYIDDITEYLGLLSSGDYSHDVKDTFEGDFVAIKDALSSITASLNDTMERINQASLAVRNNSSETSSCAKKLYDGSMEQSAALKRLTGKMEVITHKTDEIDENAERVKRSADVARERVENGRQQMNDMLSTMNSIHEDMKEIITISQLIEEISSQTSLLSLNASIEAAHAGESGKGFAIVAQQIGVLANQTAEALNKTGDIISKASQSIEEGMKQAEATAESFSNVNKATADFKEISNNLIHITVEQKEAIQMASQEVQIVLSIADTNQDFAREMDETAALSLCQAQELEQIVSVVKLRKGQEG</sequence>
<name>A0A9D1R2T2_9FIRM</name>